<dbReference type="GO" id="GO:0006308">
    <property type="term" value="P:DNA catabolic process"/>
    <property type="evidence" value="ECO:0007669"/>
    <property type="project" value="InterPro"/>
</dbReference>
<gene>
    <name evidence="1" type="ORF">EZS28_028797</name>
</gene>
<reference evidence="1 2" key="1">
    <citation type="submission" date="2019-03" db="EMBL/GenBank/DDBJ databases">
        <title>Single cell metagenomics reveals metabolic interactions within the superorganism composed of flagellate Streblomastix strix and complex community of Bacteroidetes bacteria on its surface.</title>
        <authorList>
            <person name="Treitli S.C."/>
            <person name="Kolisko M."/>
            <person name="Husnik F."/>
            <person name="Keeling P."/>
            <person name="Hampl V."/>
        </authorList>
    </citation>
    <scope>NUCLEOTIDE SEQUENCE [LARGE SCALE GENOMIC DNA]</scope>
    <source>
        <strain evidence="1">ST1C</strain>
    </source>
</reference>
<dbReference type="AlphaFoldDB" id="A0A5J4UZA7"/>
<dbReference type="GO" id="GO:0008855">
    <property type="term" value="F:exodeoxyribonuclease VII activity"/>
    <property type="evidence" value="ECO:0007669"/>
    <property type="project" value="InterPro"/>
</dbReference>
<evidence type="ECO:0000313" key="1">
    <source>
        <dbReference type="EMBL" id="KAA6375677.1"/>
    </source>
</evidence>
<protein>
    <submittedName>
        <fullName evidence="1">Uncharacterized protein</fullName>
    </submittedName>
</protein>
<dbReference type="Proteomes" id="UP000324800">
    <property type="component" value="Unassembled WGS sequence"/>
</dbReference>
<dbReference type="InterPro" id="IPR037004">
    <property type="entry name" value="Exonuc_VII_ssu_sf"/>
</dbReference>
<proteinExistence type="predicted"/>
<accession>A0A5J4UZA7</accession>
<name>A0A5J4UZA7_9EUKA</name>
<sequence length="88" mass="9888">MSANKSDFEGLSFDEASSKLEKILDSLESDAQNLTPEETEKLIVTAEKLRNYLKGQLKKEREDIMKVAKENGIPLSEIGLAEEEDDDQ</sequence>
<comment type="caution">
    <text evidence="1">The sequence shown here is derived from an EMBL/GenBank/DDBJ whole genome shotgun (WGS) entry which is preliminary data.</text>
</comment>
<organism evidence="1 2">
    <name type="scientific">Streblomastix strix</name>
    <dbReference type="NCBI Taxonomy" id="222440"/>
    <lineage>
        <taxon>Eukaryota</taxon>
        <taxon>Metamonada</taxon>
        <taxon>Preaxostyla</taxon>
        <taxon>Oxymonadida</taxon>
        <taxon>Streblomastigidae</taxon>
        <taxon>Streblomastix</taxon>
    </lineage>
</organism>
<dbReference type="GO" id="GO:0009318">
    <property type="term" value="C:exodeoxyribonuclease VII complex"/>
    <property type="evidence" value="ECO:0007669"/>
    <property type="project" value="InterPro"/>
</dbReference>
<dbReference type="EMBL" id="SNRW01011063">
    <property type="protein sequence ID" value="KAA6375677.1"/>
    <property type="molecule type" value="Genomic_DNA"/>
</dbReference>
<evidence type="ECO:0000313" key="2">
    <source>
        <dbReference type="Proteomes" id="UP000324800"/>
    </source>
</evidence>
<dbReference type="SUPFAM" id="SSF116842">
    <property type="entry name" value="XseB-like"/>
    <property type="match status" value="1"/>
</dbReference>